<accession>A0AAN8WRB5</accession>
<feature type="non-terminal residue" evidence="1">
    <location>
        <position position="143"/>
    </location>
</feature>
<reference evidence="1 2" key="1">
    <citation type="submission" date="2023-11" db="EMBL/GenBank/DDBJ databases">
        <title>Halocaridina rubra genome assembly.</title>
        <authorList>
            <person name="Smith C."/>
        </authorList>
    </citation>
    <scope>NUCLEOTIDE SEQUENCE [LARGE SCALE GENOMIC DNA]</scope>
    <source>
        <strain evidence="1">EP-1</strain>
        <tissue evidence="1">Whole</tissue>
    </source>
</reference>
<keyword evidence="2" id="KW-1185">Reference proteome</keyword>
<evidence type="ECO:0000313" key="2">
    <source>
        <dbReference type="Proteomes" id="UP001381693"/>
    </source>
</evidence>
<gene>
    <name evidence="1" type="ORF">SK128_001999</name>
</gene>
<name>A0AAN8WRB5_HALRR</name>
<protein>
    <submittedName>
        <fullName evidence="1">Uncharacterized protein</fullName>
    </submittedName>
</protein>
<evidence type="ECO:0000313" key="1">
    <source>
        <dbReference type="EMBL" id="KAK7070830.1"/>
    </source>
</evidence>
<comment type="caution">
    <text evidence="1">The sequence shown here is derived from an EMBL/GenBank/DDBJ whole genome shotgun (WGS) entry which is preliminary data.</text>
</comment>
<sequence>MSSADLVALQHCAHTSACHKFTNDINHQTNVASMWRLIKTVVRKEPSIALYHSPAQNAQNLTVPWSDQSSVSNLPNFPTHVQETLSSHKMRHALCMSAALLGSDEKDDVPIIRGELCCAFASGKTTAPGDDGITYSVLGLLLK</sequence>
<organism evidence="1 2">
    <name type="scientific">Halocaridina rubra</name>
    <name type="common">Hawaiian red shrimp</name>
    <dbReference type="NCBI Taxonomy" id="373956"/>
    <lineage>
        <taxon>Eukaryota</taxon>
        <taxon>Metazoa</taxon>
        <taxon>Ecdysozoa</taxon>
        <taxon>Arthropoda</taxon>
        <taxon>Crustacea</taxon>
        <taxon>Multicrustacea</taxon>
        <taxon>Malacostraca</taxon>
        <taxon>Eumalacostraca</taxon>
        <taxon>Eucarida</taxon>
        <taxon>Decapoda</taxon>
        <taxon>Pleocyemata</taxon>
        <taxon>Caridea</taxon>
        <taxon>Atyoidea</taxon>
        <taxon>Atyidae</taxon>
        <taxon>Halocaridina</taxon>
    </lineage>
</organism>
<dbReference type="EMBL" id="JAXCGZ010015224">
    <property type="protein sequence ID" value="KAK7070830.1"/>
    <property type="molecule type" value="Genomic_DNA"/>
</dbReference>
<proteinExistence type="predicted"/>
<dbReference type="Proteomes" id="UP001381693">
    <property type="component" value="Unassembled WGS sequence"/>
</dbReference>
<dbReference type="AlphaFoldDB" id="A0AAN8WRB5"/>